<dbReference type="AlphaFoldDB" id="A0AAN7XNN0"/>
<dbReference type="Proteomes" id="UP001346869">
    <property type="component" value="Unassembled WGS sequence"/>
</dbReference>
<feature type="compositionally biased region" description="Basic and acidic residues" evidence="1">
    <location>
        <begin position="1"/>
        <end position="10"/>
    </location>
</feature>
<reference evidence="2 3" key="2">
    <citation type="journal article" date="2023" name="Mol. Biol. Evol.">
        <title>Genomics of Secondarily Temperate Adaptation in the Only Non-Antarctic Icefish.</title>
        <authorList>
            <person name="Rivera-Colon A.G."/>
            <person name="Rayamajhi N."/>
            <person name="Minhas B.F."/>
            <person name="Madrigal G."/>
            <person name="Bilyk K.T."/>
            <person name="Yoon V."/>
            <person name="Hune M."/>
            <person name="Gregory S."/>
            <person name="Cheng C.H.C."/>
            <person name="Catchen J.M."/>
        </authorList>
    </citation>
    <scope>NUCLEOTIDE SEQUENCE [LARGE SCALE GENOMIC DNA]</scope>
    <source>
        <strain evidence="2">JMC-PN-2008</strain>
    </source>
</reference>
<proteinExistence type="predicted"/>
<gene>
    <name evidence="2" type="ORF">PBY51_015657</name>
</gene>
<feature type="region of interest" description="Disordered" evidence="1">
    <location>
        <begin position="1"/>
        <end position="49"/>
    </location>
</feature>
<name>A0AAN7XNN0_ELEMC</name>
<reference evidence="2 3" key="1">
    <citation type="journal article" date="2023" name="Genes (Basel)">
        <title>Chromosome-Level Genome Assembly and Circadian Gene Repertoire of the Patagonia Blennie Eleginops maclovinus-The Closest Ancestral Proxy of Antarctic Cryonotothenioids.</title>
        <authorList>
            <person name="Cheng C.C."/>
            <person name="Rivera-Colon A.G."/>
            <person name="Minhas B.F."/>
            <person name="Wilson L."/>
            <person name="Rayamajhi N."/>
            <person name="Vargas-Chacoff L."/>
            <person name="Catchen J.M."/>
        </authorList>
    </citation>
    <scope>NUCLEOTIDE SEQUENCE [LARGE SCALE GENOMIC DNA]</scope>
    <source>
        <strain evidence="2">JMC-PN-2008</strain>
    </source>
</reference>
<evidence type="ECO:0000256" key="1">
    <source>
        <dbReference type="SAM" id="MobiDB-lite"/>
    </source>
</evidence>
<accession>A0AAN7XNN0</accession>
<evidence type="ECO:0000313" key="2">
    <source>
        <dbReference type="EMBL" id="KAK5864412.1"/>
    </source>
</evidence>
<evidence type="ECO:0000313" key="3">
    <source>
        <dbReference type="Proteomes" id="UP001346869"/>
    </source>
</evidence>
<keyword evidence="3" id="KW-1185">Reference proteome</keyword>
<organism evidence="2 3">
    <name type="scientific">Eleginops maclovinus</name>
    <name type="common">Patagonian blennie</name>
    <name type="synonym">Eleginus maclovinus</name>
    <dbReference type="NCBI Taxonomy" id="56733"/>
    <lineage>
        <taxon>Eukaryota</taxon>
        <taxon>Metazoa</taxon>
        <taxon>Chordata</taxon>
        <taxon>Craniata</taxon>
        <taxon>Vertebrata</taxon>
        <taxon>Euteleostomi</taxon>
        <taxon>Actinopterygii</taxon>
        <taxon>Neopterygii</taxon>
        <taxon>Teleostei</taxon>
        <taxon>Neoteleostei</taxon>
        <taxon>Acanthomorphata</taxon>
        <taxon>Eupercaria</taxon>
        <taxon>Perciformes</taxon>
        <taxon>Notothenioidei</taxon>
        <taxon>Eleginopidae</taxon>
        <taxon>Eleginops</taxon>
    </lineage>
</organism>
<protein>
    <submittedName>
        <fullName evidence="2">Uncharacterized protein</fullName>
    </submittedName>
</protein>
<sequence>MATARGEGEPRNSWTRLDAGNGYGVTGQRHGPHSTLKAQGSGILQSGKDSRWMGGGFIQRLKGHHSIM</sequence>
<comment type="caution">
    <text evidence="2">The sequence shown here is derived from an EMBL/GenBank/DDBJ whole genome shotgun (WGS) entry which is preliminary data.</text>
</comment>
<dbReference type="EMBL" id="JAUZQC010000010">
    <property type="protein sequence ID" value="KAK5864412.1"/>
    <property type="molecule type" value="Genomic_DNA"/>
</dbReference>